<keyword evidence="1" id="KW-0812">Transmembrane</keyword>
<keyword evidence="2" id="KW-0732">Signal</keyword>
<protein>
    <recommendedName>
        <fullName evidence="5">Gram-positive cocci surface proteins LPxTG domain-containing protein</fullName>
    </recommendedName>
</protein>
<evidence type="ECO:0000256" key="2">
    <source>
        <dbReference type="SAM" id="SignalP"/>
    </source>
</evidence>
<evidence type="ECO:0008006" key="5">
    <source>
        <dbReference type="Google" id="ProtNLM"/>
    </source>
</evidence>
<dbReference type="Proteomes" id="UP001142292">
    <property type="component" value="Unassembled WGS sequence"/>
</dbReference>
<keyword evidence="1" id="KW-0472">Membrane</keyword>
<organism evidence="3 4">
    <name type="scientific">Nocardioides luteus</name>
    <dbReference type="NCBI Taxonomy" id="1844"/>
    <lineage>
        <taxon>Bacteria</taxon>
        <taxon>Bacillati</taxon>
        <taxon>Actinomycetota</taxon>
        <taxon>Actinomycetes</taxon>
        <taxon>Propionibacteriales</taxon>
        <taxon>Nocardioidaceae</taxon>
        <taxon>Nocardioides</taxon>
    </lineage>
</organism>
<feature type="chain" id="PRO_5046070947" description="Gram-positive cocci surface proteins LPxTG domain-containing protein" evidence="2">
    <location>
        <begin position="27"/>
        <end position="438"/>
    </location>
</feature>
<sequence>MRSPLSVRGAAALVAATAMIGLSVTAAPASAAKSEKPQAKASSVALTVNVSDKVKVDTGRYTATYNGKKTVNTGTNKPALPILKGDQQLLSVGVFAQDAAAALQDGTAYSGACSALAGKGATLVAIGDGSSCVKPGEAVNVNLAELNLQKLGATTDYLLNDQSKSVHVKLGPVNDLVQNIVSGVLTKVGGLSVGLDLDAAEATCMAQGTDFKGRTQLKNAAVTVNVPGKGDIKVADLPTNPKKNTTVVPDLSPVTDALLGRVDTLLQSGLKSKIAPNVLDISIRIDLIEHIKEQLALVLKGLESDLVKLTLNKQEKTAKSLEVSALDIKVLDAVKKVGAPTAANVAIGTSTCGTNGLSLSEEKAAATGDKKNVDVVVSGDKSDPDAALKVQPDNAPANAELDLLSSPAAKGGFAGGALVLLVAAAAATRWFLLRRAKA</sequence>
<feature type="signal peptide" evidence="2">
    <location>
        <begin position="1"/>
        <end position="26"/>
    </location>
</feature>
<accession>A0ABQ5SUP1</accession>
<dbReference type="RefSeq" id="WP_189117792.1">
    <property type="nucleotide sequence ID" value="NZ_BMRK01000004.1"/>
</dbReference>
<proteinExistence type="predicted"/>
<keyword evidence="1" id="KW-1133">Transmembrane helix</keyword>
<name>A0ABQ5SUP1_9ACTN</name>
<comment type="caution">
    <text evidence="3">The sequence shown here is derived from an EMBL/GenBank/DDBJ whole genome shotgun (WGS) entry which is preliminary data.</text>
</comment>
<evidence type="ECO:0000313" key="4">
    <source>
        <dbReference type="Proteomes" id="UP001142292"/>
    </source>
</evidence>
<reference evidence="3" key="1">
    <citation type="journal article" date="2014" name="Int. J. Syst. Evol. Microbiol.">
        <title>Complete genome of a new Firmicutes species belonging to the dominant human colonic microbiota ('Ruminococcus bicirculans') reveals two chromosomes and a selective capacity to utilize plant glucans.</title>
        <authorList>
            <consortium name="NISC Comparative Sequencing Program"/>
            <person name="Wegmann U."/>
            <person name="Louis P."/>
            <person name="Goesmann A."/>
            <person name="Henrissat B."/>
            <person name="Duncan S.H."/>
            <person name="Flint H.J."/>
        </authorList>
    </citation>
    <scope>NUCLEOTIDE SEQUENCE</scope>
    <source>
        <strain evidence="3">VKM Ac-1246</strain>
    </source>
</reference>
<feature type="transmembrane region" description="Helical" evidence="1">
    <location>
        <begin position="413"/>
        <end position="432"/>
    </location>
</feature>
<reference evidence="3" key="2">
    <citation type="submission" date="2023-01" db="EMBL/GenBank/DDBJ databases">
        <authorList>
            <person name="Sun Q."/>
            <person name="Evtushenko L."/>
        </authorList>
    </citation>
    <scope>NUCLEOTIDE SEQUENCE</scope>
    <source>
        <strain evidence="3">VKM Ac-1246</strain>
    </source>
</reference>
<dbReference type="EMBL" id="BSEL01000004">
    <property type="protein sequence ID" value="GLJ67521.1"/>
    <property type="molecule type" value="Genomic_DNA"/>
</dbReference>
<keyword evidence="4" id="KW-1185">Reference proteome</keyword>
<evidence type="ECO:0000313" key="3">
    <source>
        <dbReference type="EMBL" id="GLJ67521.1"/>
    </source>
</evidence>
<gene>
    <name evidence="3" type="ORF">GCM10017579_15570</name>
</gene>
<evidence type="ECO:0000256" key="1">
    <source>
        <dbReference type="SAM" id="Phobius"/>
    </source>
</evidence>